<dbReference type="Proteomes" id="UP000028730">
    <property type="component" value="Unassembled WGS sequence"/>
</dbReference>
<proteinExistence type="inferred from homology"/>
<keyword evidence="12" id="KW-1185">Reference proteome</keyword>
<organism evidence="11 12">
    <name type="scientific">Bifidobacterium bombi DSM 19703</name>
    <dbReference type="NCBI Taxonomy" id="1341695"/>
    <lineage>
        <taxon>Bacteria</taxon>
        <taxon>Bacillati</taxon>
        <taxon>Actinomycetota</taxon>
        <taxon>Actinomycetes</taxon>
        <taxon>Bifidobacteriales</taxon>
        <taxon>Bifidobacteriaceae</taxon>
        <taxon>Bifidobacterium</taxon>
    </lineage>
</organism>
<dbReference type="InterPro" id="IPR036554">
    <property type="entry name" value="GHMP_kinase_C_sf"/>
</dbReference>
<evidence type="ECO:0000313" key="11">
    <source>
        <dbReference type="EMBL" id="KFF31587.1"/>
    </source>
</evidence>
<dbReference type="Gene3D" id="3.30.230.10">
    <property type="match status" value="1"/>
</dbReference>
<feature type="domain" description="Diphosphomevalonate decarboxylase-like N-terminal" evidence="10">
    <location>
        <begin position="56"/>
        <end position="224"/>
    </location>
</feature>
<dbReference type="RefSeq" id="WP_206538236.1">
    <property type="nucleotide sequence ID" value="NZ_ATLK01000001.1"/>
</dbReference>
<feature type="domain" description="Mvd1 C-terminal" evidence="9">
    <location>
        <begin position="236"/>
        <end position="368"/>
    </location>
</feature>
<evidence type="ECO:0000313" key="12">
    <source>
        <dbReference type="Proteomes" id="UP000028730"/>
    </source>
</evidence>
<gene>
    <name evidence="11" type="ORF">BBOMB_0970</name>
</gene>
<comment type="caution">
    <text evidence="11">The sequence shown here is derived from an EMBL/GenBank/DDBJ whole genome shotgun (WGS) entry which is preliminary data.</text>
</comment>
<dbReference type="AlphaFoldDB" id="A0A080N397"/>
<feature type="compositionally biased region" description="Low complexity" evidence="8">
    <location>
        <begin position="14"/>
        <end position="31"/>
    </location>
</feature>
<dbReference type="InterPro" id="IPR014721">
    <property type="entry name" value="Ribsml_uS5_D2-typ_fold_subgr"/>
</dbReference>
<evidence type="ECO:0000256" key="8">
    <source>
        <dbReference type="SAM" id="MobiDB-lite"/>
    </source>
</evidence>
<keyword evidence="4" id="KW-0547">Nucleotide-binding</keyword>
<keyword evidence="6" id="KW-0443">Lipid metabolism</keyword>
<dbReference type="SUPFAM" id="SSF55060">
    <property type="entry name" value="GHMP Kinase, C-terminal domain"/>
    <property type="match status" value="1"/>
</dbReference>
<dbReference type="Pfam" id="PF18376">
    <property type="entry name" value="MDD_C"/>
    <property type="match status" value="1"/>
</dbReference>
<dbReference type="InterPro" id="IPR041431">
    <property type="entry name" value="Mvd1_C"/>
</dbReference>
<name>A0A080N397_9BIFI</name>
<keyword evidence="5" id="KW-0067">ATP-binding</keyword>
<dbReference type="GO" id="GO:0005829">
    <property type="term" value="C:cytosol"/>
    <property type="evidence" value="ECO:0007669"/>
    <property type="project" value="InterPro"/>
</dbReference>
<sequence length="386" mass="40423">MENLTNIDTKGTPAADAPIGGSASAGSSSHARNLGAGDGRRSSDDGACVGFAAASADANIALVKYWGKADERLILPRSSSLSLTLDGLSTRTEVRFLETPGNDAQVKDDDLVMRDTLTIDGKPQSGRALERVSGFLDIVRSMAGLEGTVANVASWNTVPYGAGLASSASAFAALAAAASRAAGLWLSPRELSRLARRGSGSACRSVFGGLVRWNAGVSDETSYAEPIDGSKLNLAIVVVSVSEGVKPLSSREAMERTVATSPLYDAWIRSCAKDMEEAMKAVEYGDLELLGRVTEANSMGMHSTMMTARPPILYWLPQSVAILRAVQGIRADGVGAWSTMDAGPNVKVLVDAGDALSVADELKERVPGCKVSVHMSGHAVRFEECD</sequence>
<accession>A0A080N397</accession>
<evidence type="ECO:0000256" key="5">
    <source>
        <dbReference type="ARBA" id="ARBA00022840"/>
    </source>
</evidence>
<reference evidence="11 12" key="1">
    <citation type="journal article" date="2014" name="Appl. Environ. Microbiol.">
        <title>Genomic encyclopedia of type strains of the genus Bifidobacterium.</title>
        <authorList>
            <person name="Milani C."/>
            <person name="Lugli G.A."/>
            <person name="Duranti S."/>
            <person name="Turroni F."/>
            <person name="Bottacini F."/>
            <person name="Mangifesta M."/>
            <person name="Sanchez B."/>
            <person name="Viappiani A."/>
            <person name="Mancabelli L."/>
            <person name="Taminiau B."/>
            <person name="Delcenserie V."/>
            <person name="Barrangou R."/>
            <person name="Margolles A."/>
            <person name="van Sinderen D."/>
            <person name="Ventura M."/>
        </authorList>
    </citation>
    <scope>NUCLEOTIDE SEQUENCE [LARGE SCALE GENOMIC DNA]</scope>
    <source>
        <strain evidence="11 12">DSM 19703</strain>
    </source>
</reference>
<dbReference type="GO" id="GO:0019287">
    <property type="term" value="P:isopentenyl diphosphate biosynthetic process, mevalonate pathway"/>
    <property type="evidence" value="ECO:0007669"/>
    <property type="project" value="InterPro"/>
</dbReference>
<evidence type="ECO:0000259" key="10">
    <source>
        <dbReference type="Pfam" id="PF22700"/>
    </source>
</evidence>
<dbReference type="PANTHER" id="PTHR10977:SF3">
    <property type="entry name" value="DIPHOSPHOMEVALONATE DECARBOXYLASE"/>
    <property type="match status" value="1"/>
</dbReference>
<dbReference type="FunFam" id="3.30.230.10:FF:000072">
    <property type="entry name" value="Diphosphomevalonate decarboxylase"/>
    <property type="match status" value="1"/>
</dbReference>
<dbReference type="PANTHER" id="PTHR10977">
    <property type="entry name" value="DIPHOSPHOMEVALONATE DECARBOXYLASE"/>
    <property type="match status" value="1"/>
</dbReference>
<dbReference type="GO" id="GO:0004163">
    <property type="term" value="F:diphosphomevalonate decarboxylase activity"/>
    <property type="evidence" value="ECO:0007669"/>
    <property type="project" value="UniProtKB-EC"/>
</dbReference>
<dbReference type="PIRSF" id="PIRSF015950">
    <property type="entry name" value="Mev_P_decrbx"/>
    <property type="match status" value="1"/>
</dbReference>
<dbReference type="eggNOG" id="COG3407">
    <property type="taxonomic scope" value="Bacteria"/>
</dbReference>
<dbReference type="Gene3D" id="3.30.70.890">
    <property type="entry name" value="GHMP kinase, C-terminal domain"/>
    <property type="match status" value="1"/>
</dbReference>
<keyword evidence="3" id="KW-0444">Lipid biosynthesis</keyword>
<dbReference type="EMBL" id="ATLK01000001">
    <property type="protein sequence ID" value="KFF31587.1"/>
    <property type="molecule type" value="Genomic_DNA"/>
</dbReference>
<comment type="similarity">
    <text evidence="1">Belongs to the diphosphomevalonate decarboxylase family.</text>
</comment>
<evidence type="ECO:0000256" key="2">
    <source>
        <dbReference type="ARBA" id="ARBA00012296"/>
    </source>
</evidence>
<dbReference type="InterPro" id="IPR020568">
    <property type="entry name" value="Ribosomal_Su5_D2-typ_SF"/>
</dbReference>
<evidence type="ECO:0000259" key="9">
    <source>
        <dbReference type="Pfam" id="PF18376"/>
    </source>
</evidence>
<evidence type="ECO:0000256" key="7">
    <source>
        <dbReference type="ARBA" id="ARBA00023239"/>
    </source>
</evidence>
<dbReference type="Pfam" id="PF22700">
    <property type="entry name" value="MVD-like_N"/>
    <property type="match status" value="1"/>
</dbReference>
<dbReference type="SUPFAM" id="SSF54211">
    <property type="entry name" value="Ribosomal protein S5 domain 2-like"/>
    <property type="match status" value="1"/>
</dbReference>
<evidence type="ECO:0000256" key="4">
    <source>
        <dbReference type="ARBA" id="ARBA00022741"/>
    </source>
</evidence>
<dbReference type="InterPro" id="IPR053859">
    <property type="entry name" value="MVD-like_N"/>
</dbReference>
<dbReference type="GO" id="GO:0005524">
    <property type="term" value="F:ATP binding"/>
    <property type="evidence" value="ECO:0007669"/>
    <property type="project" value="UniProtKB-KW"/>
</dbReference>
<evidence type="ECO:0000256" key="1">
    <source>
        <dbReference type="ARBA" id="ARBA00008831"/>
    </source>
</evidence>
<dbReference type="NCBIfam" id="TIGR01240">
    <property type="entry name" value="mevDPdecarb"/>
    <property type="match status" value="1"/>
</dbReference>
<keyword evidence="7 11" id="KW-0456">Lyase</keyword>
<evidence type="ECO:0000256" key="6">
    <source>
        <dbReference type="ARBA" id="ARBA00023098"/>
    </source>
</evidence>
<protein>
    <recommendedName>
        <fullName evidence="2">diphosphomevalonate decarboxylase</fullName>
        <ecNumber evidence="2">4.1.1.33</ecNumber>
    </recommendedName>
</protein>
<dbReference type="InterPro" id="IPR029765">
    <property type="entry name" value="Mev_diP_decarb"/>
</dbReference>
<feature type="region of interest" description="Disordered" evidence="8">
    <location>
        <begin position="1"/>
        <end position="39"/>
    </location>
</feature>
<evidence type="ECO:0000256" key="3">
    <source>
        <dbReference type="ARBA" id="ARBA00022516"/>
    </source>
</evidence>
<dbReference type="EC" id="4.1.1.33" evidence="2"/>
<dbReference type="STRING" id="1341695.BBOMB_0970"/>
<dbReference type="InterPro" id="IPR005935">
    <property type="entry name" value="Mev_decarb"/>
</dbReference>